<evidence type="ECO:0000256" key="11">
    <source>
        <dbReference type="RuleBase" id="RU004462"/>
    </source>
</evidence>
<evidence type="ECO:0000256" key="7">
    <source>
        <dbReference type="ARBA" id="ARBA00022840"/>
    </source>
</evidence>
<keyword evidence="9 10" id="KW-0630">Potassium</keyword>
<sequence length="388" mass="43110">MYKVLTSESVTEGHPDKVCDQISDAVLDAHLEQDPFSRVACESFITNGALFIGGEITSNAKIDVKEVAKNTIKKIGYTDEESGFNPDKAIIMTNIIKQSEDIAMGVIKEKICAGDQGMVYGYATDETQNYMPYTIHTAHKLARRLAYVRKQGIIQGLYPDGKTQVSAVYDENGNVQKIDSIVIAAQHHRDIDLSKLRYEIIEKVIFEEIDKNLLKSDTKIHINATGFFAKGGPSADSGLTGRKIIVDTYGGIARHGGGAFSGKDPSKADRSAAYLARYIAKNVVAAGLSKKCEVEMSFVIGKEGAQTIYINTFGTERVSRECIEYAVKNTFDLTIDSAINNFNMRTPIYLELASYGHFGRMEERFAWERTDKVSKLKNQVKTYIQNYI</sequence>
<keyword evidence="3 10" id="KW-0554">One-carbon metabolism</keyword>
<comment type="caution">
    <text evidence="10">Lacks conserved residue(s) required for the propagation of feature annotation.</text>
</comment>
<feature type="binding site" description="in other chain" evidence="10">
    <location>
        <begin position="160"/>
        <end position="162"/>
    </location>
    <ligand>
        <name>ATP</name>
        <dbReference type="ChEBI" id="CHEBI:30616"/>
        <note>ligand shared between two neighboring subunits</note>
    </ligand>
</feature>
<dbReference type="NCBIfam" id="TIGR01034">
    <property type="entry name" value="metK"/>
    <property type="match status" value="1"/>
</dbReference>
<dbReference type="InterPro" id="IPR022631">
    <property type="entry name" value="ADOMET_SYNTHASE_CS"/>
</dbReference>
<dbReference type="Pfam" id="PF02773">
    <property type="entry name" value="S-AdoMet_synt_C"/>
    <property type="match status" value="1"/>
</dbReference>
<evidence type="ECO:0000256" key="6">
    <source>
        <dbReference type="ARBA" id="ARBA00022741"/>
    </source>
</evidence>
<comment type="subcellular location">
    <subcellularLocation>
        <location evidence="10">Cytoplasm</location>
    </subcellularLocation>
</comment>
<feature type="binding site" description="in other chain" evidence="10">
    <location>
        <position position="98"/>
    </location>
    <ligand>
        <name>L-methionine</name>
        <dbReference type="ChEBI" id="CHEBI:57844"/>
        <note>ligand shared between two neighboring subunits</note>
    </ligand>
</feature>
<evidence type="ECO:0000256" key="3">
    <source>
        <dbReference type="ARBA" id="ARBA00022563"/>
    </source>
</evidence>
<feature type="binding site" description="in other chain" evidence="10">
    <location>
        <position position="55"/>
    </location>
    <ligand>
        <name>L-methionine</name>
        <dbReference type="ChEBI" id="CHEBI:57844"/>
        <note>ligand shared between two neighboring subunits</note>
    </ligand>
</feature>
<evidence type="ECO:0000256" key="5">
    <source>
        <dbReference type="ARBA" id="ARBA00022723"/>
    </source>
</evidence>
<evidence type="ECO:0000256" key="2">
    <source>
        <dbReference type="ARBA" id="ARBA00009685"/>
    </source>
</evidence>
<feature type="domain" description="S-adenosylmethionine synthetase C-terminal" evidence="14">
    <location>
        <begin position="231"/>
        <end position="369"/>
    </location>
</feature>
<accession>G9WXE6</accession>
<feature type="binding site" evidence="10">
    <location>
        <position position="236"/>
    </location>
    <ligand>
        <name>ATP</name>
        <dbReference type="ChEBI" id="CHEBI:30616"/>
        <note>ligand shared between two neighboring subunits</note>
    </ligand>
</feature>
<comment type="similarity">
    <text evidence="2 10 11">Belongs to the AdoMet synthase family.</text>
</comment>
<dbReference type="PANTHER" id="PTHR11964">
    <property type="entry name" value="S-ADENOSYLMETHIONINE SYNTHETASE"/>
    <property type="match status" value="1"/>
</dbReference>
<organism evidence="15 16">
    <name type="scientific">Peptoanaerobacter stomatis</name>
    <dbReference type="NCBI Taxonomy" id="796937"/>
    <lineage>
        <taxon>Bacteria</taxon>
        <taxon>Bacillati</taxon>
        <taxon>Bacillota</taxon>
        <taxon>Clostridia</taxon>
        <taxon>Peptostreptococcales</taxon>
        <taxon>Filifactoraceae</taxon>
        <taxon>Peptoanaerobacter</taxon>
    </lineage>
</organism>
<dbReference type="Gene3D" id="3.30.300.10">
    <property type="match status" value="3"/>
</dbReference>
<feature type="region of interest" description="Flexible loop" evidence="10">
    <location>
        <begin position="98"/>
        <end position="108"/>
    </location>
</feature>
<feature type="binding site" description="in other chain" evidence="10">
    <location>
        <position position="14"/>
    </location>
    <ligand>
        <name>ATP</name>
        <dbReference type="ChEBI" id="CHEBI:30616"/>
        <note>ligand shared between two neighboring subunits</note>
    </ligand>
</feature>
<dbReference type="InterPro" id="IPR022628">
    <property type="entry name" value="S-AdoMet_synt_N"/>
</dbReference>
<dbReference type="Proteomes" id="UP000006437">
    <property type="component" value="Unassembled WGS sequence"/>
</dbReference>
<feature type="binding site" evidence="10">
    <location>
        <position position="263"/>
    </location>
    <ligand>
        <name>ATP</name>
        <dbReference type="ChEBI" id="CHEBI:30616"/>
        <note>ligand shared between two neighboring subunits</note>
    </ligand>
</feature>
<feature type="domain" description="S-adenosylmethionine synthetase central" evidence="13">
    <location>
        <begin position="111"/>
        <end position="228"/>
    </location>
</feature>
<dbReference type="UniPathway" id="UPA00315">
    <property type="reaction ID" value="UER00080"/>
</dbReference>
<dbReference type="InterPro" id="IPR022636">
    <property type="entry name" value="S-AdoMet_synthetase_sfam"/>
</dbReference>
<keyword evidence="5 10" id="KW-0479">Metal-binding</keyword>
<proteinExistence type="inferred from homology"/>
<dbReference type="PATRIC" id="fig|796937.3.peg.37"/>
<reference evidence="15 16" key="1">
    <citation type="submission" date="2011-08" db="EMBL/GenBank/DDBJ databases">
        <title>The Genome Sequence of Eubacteriaceae bacterium ACC19a.</title>
        <authorList>
            <consortium name="The Broad Institute Genome Sequencing Platform"/>
            <person name="Earl A."/>
            <person name="Ward D."/>
            <person name="Feldgarden M."/>
            <person name="Gevers D."/>
            <person name="Sizova M."/>
            <person name="Hazen A."/>
            <person name="Epstein S."/>
            <person name="Young S.K."/>
            <person name="Zeng Q."/>
            <person name="Gargeya S."/>
            <person name="Fitzgerald M."/>
            <person name="Haas B."/>
            <person name="Abouelleil A."/>
            <person name="Alvarado L."/>
            <person name="Arachchi H.M."/>
            <person name="Berlin A."/>
            <person name="Brown A."/>
            <person name="Chapman S.B."/>
            <person name="Chen Z."/>
            <person name="Dunbar C."/>
            <person name="Freedman E."/>
            <person name="Gearin G."/>
            <person name="Gellesch M."/>
            <person name="Goldberg J."/>
            <person name="Griggs A."/>
            <person name="Gujja S."/>
            <person name="Heiman D."/>
            <person name="Howarth C."/>
            <person name="Larson L."/>
            <person name="Lui A."/>
            <person name="MacDonald P.J.P."/>
            <person name="Montmayeur A."/>
            <person name="Murphy C."/>
            <person name="Neiman D."/>
            <person name="Pearson M."/>
            <person name="Priest M."/>
            <person name="Roberts A."/>
            <person name="Saif S."/>
            <person name="Shea T."/>
            <person name="Shenoy N."/>
            <person name="Sisk P."/>
            <person name="Stolte C."/>
            <person name="Sykes S."/>
            <person name="Wortman J."/>
            <person name="Nusbaum C."/>
            <person name="Birren B."/>
        </authorList>
    </citation>
    <scope>NUCLEOTIDE SEQUENCE [LARGE SCALE GENOMIC DNA]</scope>
    <source>
        <strain evidence="15 16">ACC19a</strain>
    </source>
</reference>
<comment type="function">
    <text evidence="10">Catalyzes the formation of S-adenosylmethionine (AdoMet) from methionine and ATP. The overall synthetic reaction is composed of two sequential steps, AdoMet formation and the subsequent tripolyphosphate hydrolysis which occurs prior to release of AdoMet from the enzyme.</text>
</comment>
<feature type="domain" description="S-adenosylmethionine synthetase N-terminal" evidence="12">
    <location>
        <begin position="4"/>
        <end position="99"/>
    </location>
</feature>
<dbReference type="SUPFAM" id="SSF55973">
    <property type="entry name" value="S-adenosylmethionine synthetase"/>
    <property type="match status" value="3"/>
</dbReference>
<dbReference type="AlphaFoldDB" id="G9WXE6"/>
<feature type="binding site" description="in other chain" evidence="10">
    <location>
        <position position="267"/>
    </location>
    <ligand>
        <name>L-methionine</name>
        <dbReference type="ChEBI" id="CHEBI:57844"/>
        <note>ligand shared between two neighboring subunits</note>
    </ligand>
</feature>
<dbReference type="InterPro" id="IPR022629">
    <property type="entry name" value="S-AdoMet_synt_central"/>
</dbReference>
<keyword evidence="4 10" id="KW-0808">Transferase</keyword>
<dbReference type="GO" id="GO:0004478">
    <property type="term" value="F:methionine adenosyltransferase activity"/>
    <property type="evidence" value="ECO:0007669"/>
    <property type="project" value="UniProtKB-UniRule"/>
</dbReference>
<dbReference type="Pfam" id="PF02772">
    <property type="entry name" value="S-AdoMet_synt_M"/>
    <property type="match status" value="1"/>
</dbReference>
<keyword evidence="7 10" id="KW-0067">ATP-binding</keyword>
<dbReference type="Pfam" id="PF00438">
    <property type="entry name" value="S-AdoMet_synt_N"/>
    <property type="match status" value="1"/>
</dbReference>
<evidence type="ECO:0000256" key="1">
    <source>
        <dbReference type="ARBA" id="ARBA00005224"/>
    </source>
</evidence>
<dbReference type="PIRSF" id="PIRSF000497">
    <property type="entry name" value="MAT"/>
    <property type="match status" value="1"/>
</dbReference>
<feature type="binding site" description="in other chain" evidence="10">
    <location>
        <begin position="242"/>
        <end position="243"/>
    </location>
    <ligand>
        <name>ATP</name>
        <dbReference type="ChEBI" id="CHEBI:30616"/>
        <note>ligand shared between two neighboring subunits</note>
    </ligand>
</feature>
<dbReference type="GO" id="GO:0005524">
    <property type="term" value="F:ATP binding"/>
    <property type="evidence" value="ECO:0007669"/>
    <property type="project" value="UniProtKB-UniRule"/>
</dbReference>
<evidence type="ECO:0000256" key="9">
    <source>
        <dbReference type="ARBA" id="ARBA00022958"/>
    </source>
</evidence>
<protein>
    <recommendedName>
        <fullName evidence="10">S-adenosylmethionine synthase</fullName>
        <shortName evidence="10">AdoMet synthase</shortName>
        <ecNumber evidence="10">2.5.1.6</ecNumber>
    </recommendedName>
    <alternativeName>
        <fullName evidence="10">MAT</fullName>
    </alternativeName>
    <alternativeName>
        <fullName evidence="10">Methionine adenosyltransferase</fullName>
    </alternativeName>
</protein>
<evidence type="ECO:0000259" key="13">
    <source>
        <dbReference type="Pfam" id="PF02772"/>
    </source>
</evidence>
<evidence type="ECO:0000313" key="16">
    <source>
        <dbReference type="Proteomes" id="UP000006437"/>
    </source>
</evidence>
<comment type="subunit">
    <text evidence="10">Homotetramer; dimer of dimers.</text>
</comment>
<keyword evidence="10" id="KW-0963">Cytoplasm</keyword>
<dbReference type="GO" id="GO:0000287">
    <property type="term" value="F:magnesium ion binding"/>
    <property type="evidence" value="ECO:0007669"/>
    <property type="project" value="UniProtKB-UniRule"/>
</dbReference>
<dbReference type="HAMAP" id="MF_00086">
    <property type="entry name" value="S_AdoMet_synth1"/>
    <property type="match status" value="1"/>
</dbReference>
<comment type="caution">
    <text evidence="15">The sequence shown here is derived from an EMBL/GenBank/DDBJ whole genome shotgun (WGS) entry which is preliminary data.</text>
</comment>
<dbReference type="GO" id="GO:0005737">
    <property type="term" value="C:cytoplasm"/>
    <property type="evidence" value="ECO:0007669"/>
    <property type="project" value="UniProtKB-SubCell"/>
</dbReference>
<dbReference type="GO" id="GO:0006730">
    <property type="term" value="P:one-carbon metabolic process"/>
    <property type="evidence" value="ECO:0007669"/>
    <property type="project" value="UniProtKB-KW"/>
</dbReference>
<keyword evidence="8 10" id="KW-0460">Magnesium</keyword>
<comment type="catalytic activity">
    <reaction evidence="10">
        <text>L-methionine + ATP + H2O = S-adenosyl-L-methionine + phosphate + diphosphate</text>
        <dbReference type="Rhea" id="RHEA:21080"/>
        <dbReference type="ChEBI" id="CHEBI:15377"/>
        <dbReference type="ChEBI" id="CHEBI:30616"/>
        <dbReference type="ChEBI" id="CHEBI:33019"/>
        <dbReference type="ChEBI" id="CHEBI:43474"/>
        <dbReference type="ChEBI" id="CHEBI:57844"/>
        <dbReference type="ChEBI" id="CHEBI:59789"/>
        <dbReference type="EC" id="2.5.1.6"/>
    </reaction>
</comment>
<dbReference type="RefSeq" id="WP_009524272.1">
    <property type="nucleotide sequence ID" value="NZ_JBQMYE010000063.1"/>
</dbReference>
<keyword evidence="6 10" id="KW-0547">Nucleotide-binding</keyword>
<comment type="cofactor">
    <cofactor evidence="10">
        <name>K(+)</name>
        <dbReference type="ChEBI" id="CHEBI:29103"/>
    </cofactor>
    <text evidence="10">Binds 1 potassium ion per subunit.</text>
</comment>
<comment type="pathway">
    <text evidence="1 10">Amino-acid biosynthesis; S-adenosyl-L-methionine biosynthesis; S-adenosyl-L-methionine from L-methionine: step 1/1.</text>
</comment>
<feature type="binding site" evidence="10">
    <location>
        <position position="236"/>
    </location>
    <ligand>
        <name>L-methionine</name>
        <dbReference type="ChEBI" id="CHEBI:57844"/>
        <note>ligand shared between two neighboring subunits</note>
    </ligand>
</feature>
<dbReference type="EC" id="2.5.1.6" evidence="10"/>
<comment type="cofactor">
    <cofactor evidence="10">
        <name>Mg(2+)</name>
        <dbReference type="ChEBI" id="CHEBI:18420"/>
    </cofactor>
    <text evidence="10">Binds 2 divalent ions per subunit.</text>
</comment>
<name>G9WXE6_9FIRM</name>
<evidence type="ECO:0000256" key="4">
    <source>
        <dbReference type="ARBA" id="ARBA00022679"/>
    </source>
</evidence>
<gene>
    <name evidence="10" type="primary">metK</name>
    <name evidence="15" type="ORF">HMPREF9629_00035</name>
</gene>
<feature type="binding site" evidence="10">
    <location>
        <position position="16"/>
    </location>
    <ligand>
        <name>Mg(2+)</name>
        <dbReference type="ChEBI" id="CHEBI:18420"/>
    </ligand>
</feature>
<evidence type="ECO:0000259" key="12">
    <source>
        <dbReference type="Pfam" id="PF00438"/>
    </source>
</evidence>
<evidence type="ECO:0000313" key="15">
    <source>
        <dbReference type="EMBL" id="EHL16793.1"/>
    </source>
</evidence>
<feature type="binding site" evidence="10">
    <location>
        <position position="42"/>
    </location>
    <ligand>
        <name>K(+)</name>
        <dbReference type="ChEBI" id="CHEBI:29103"/>
    </ligand>
</feature>
<dbReference type="CDD" id="cd18079">
    <property type="entry name" value="S-AdoMet_synt"/>
    <property type="match status" value="1"/>
</dbReference>
<dbReference type="GO" id="GO:0006556">
    <property type="term" value="P:S-adenosylmethionine biosynthetic process"/>
    <property type="evidence" value="ECO:0007669"/>
    <property type="project" value="UniProtKB-UniRule"/>
</dbReference>
<dbReference type="FunFam" id="3.30.300.10:FF:000003">
    <property type="entry name" value="S-adenosylmethionine synthase"/>
    <property type="match status" value="1"/>
</dbReference>
<evidence type="ECO:0000256" key="10">
    <source>
        <dbReference type="HAMAP-Rule" id="MF_00086"/>
    </source>
</evidence>
<dbReference type="PROSITE" id="PS00377">
    <property type="entry name" value="ADOMET_SYNTHASE_2"/>
    <property type="match status" value="1"/>
</dbReference>
<dbReference type="HOGENOM" id="CLU_041802_1_1_9"/>
<evidence type="ECO:0000256" key="8">
    <source>
        <dbReference type="ARBA" id="ARBA00022842"/>
    </source>
</evidence>
<dbReference type="EMBL" id="AFZE01000001">
    <property type="protein sequence ID" value="EHL16793.1"/>
    <property type="molecule type" value="Genomic_DNA"/>
</dbReference>
<dbReference type="InterPro" id="IPR002133">
    <property type="entry name" value="S-AdoMet_synthetase"/>
</dbReference>
<dbReference type="InterPro" id="IPR022630">
    <property type="entry name" value="S-AdoMet_synt_C"/>
</dbReference>
<evidence type="ECO:0000259" key="14">
    <source>
        <dbReference type="Pfam" id="PF02773"/>
    </source>
</evidence>
<feature type="binding site" evidence="10">
    <location>
        <position position="259"/>
    </location>
    <ligand>
        <name>ATP</name>
        <dbReference type="ChEBI" id="CHEBI:30616"/>
        <note>ligand shared between two neighboring subunits</note>
    </ligand>
</feature>